<name>A0A1E5VY73_9POAL</name>
<keyword evidence="2" id="KW-1133">Transmembrane helix</keyword>
<dbReference type="AlphaFoldDB" id="A0A1E5VY73"/>
<evidence type="ECO:0000256" key="2">
    <source>
        <dbReference type="SAM" id="Phobius"/>
    </source>
</evidence>
<evidence type="ECO:0000256" key="1">
    <source>
        <dbReference type="SAM" id="MobiDB-lite"/>
    </source>
</evidence>
<organism evidence="3 4">
    <name type="scientific">Dichanthelium oligosanthes</name>
    <dbReference type="NCBI Taxonomy" id="888268"/>
    <lineage>
        <taxon>Eukaryota</taxon>
        <taxon>Viridiplantae</taxon>
        <taxon>Streptophyta</taxon>
        <taxon>Embryophyta</taxon>
        <taxon>Tracheophyta</taxon>
        <taxon>Spermatophyta</taxon>
        <taxon>Magnoliopsida</taxon>
        <taxon>Liliopsida</taxon>
        <taxon>Poales</taxon>
        <taxon>Poaceae</taxon>
        <taxon>PACMAD clade</taxon>
        <taxon>Panicoideae</taxon>
        <taxon>Panicodae</taxon>
        <taxon>Paniceae</taxon>
        <taxon>Dichantheliinae</taxon>
        <taxon>Dichanthelium</taxon>
    </lineage>
</organism>
<comment type="caution">
    <text evidence="3">The sequence shown here is derived from an EMBL/GenBank/DDBJ whole genome shotgun (WGS) entry which is preliminary data.</text>
</comment>
<sequence length="576" mass="64304">MGVDNAKRDALCTIKKTLRCSVRTTWRWSSEHWALLSIVILLYLLYKSSPAFFAFLLSTSPVIICTTLLLGVLLSYGGAYLPEINEDRKAAEGISAPKFESSSRNVNIKTDQRFSVAAMKENIIREASFGRRDSKRFTDLDENVPLLKGTDQQDERVDAAGGRPEKMLTYVHQTRVDGKEATMGVYSTSENVREDSEMATRPNYEGRVCADSQSSEVVDVSEHKAVDRAAGKPRWGRAFSVRQRKKLADIKIEAINSVVDNQLEHSLCSPLARAVSNESSSGFDPDNAESHSPVVSMTDTGPVLDETDPLLGANCSVPDRMTNDDSDNHSNTSSHDSQADIDSNDVADNSKAKYDGEEKKDAVTEPAFLWTADDEKNVMDLGYSEMERNRRLELLMVRRKSRKNIRFELDGVGGITDDLSRFRPQLQPISVSSRRMNPFADDVEIPGSAPPILHPQKSPFDFLTEESTETGVPARHNLEPMAVSHQDTLFKRHESFNFGRPPQRHGSRFKPCFALEEFSFDEAGASSFQRQFSDRSVSRLSVVSECDTVSSVGDQEHNDLIRNYIRGVRESSPSLL</sequence>
<dbReference type="Proteomes" id="UP000095767">
    <property type="component" value="Unassembled WGS sequence"/>
</dbReference>
<dbReference type="EMBL" id="LWDX02026338">
    <property type="protein sequence ID" value="OEL30077.1"/>
    <property type="molecule type" value="Genomic_DNA"/>
</dbReference>
<feature type="compositionally biased region" description="Basic and acidic residues" evidence="1">
    <location>
        <begin position="348"/>
        <end position="360"/>
    </location>
</feature>
<dbReference type="OrthoDB" id="1908091at2759"/>
<dbReference type="PANTHER" id="PTHR33870">
    <property type="entry name" value="CARDIOMYOPATHY-ASSOCIATED PROTEIN"/>
    <property type="match status" value="1"/>
</dbReference>
<proteinExistence type="predicted"/>
<feature type="region of interest" description="Disordered" evidence="1">
    <location>
        <begin position="276"/>
        <end position="360"/>
    </location>
</feature>
<dbReference type="STRING" id="888268.A0A1E5VY73"/>
<keyword evidence="2" id="KW-0812">Transmembrane</keyword>
<evidence type="ECO:0000313" key="4">
    <source>
        <dbReference type="Proteomes" id="UP000095767"/>
    </source>
</evidence>
<evidence type="ECO:0000313" key="3">
    <source>
        <dbReference type="EMBL" id="OEL30077.1"/>
    </source>
</evidence>
<gene>
    <name evidence="3" type="ORF">BAE44_0008907</name>
</gene>
<dbReference type="PANTHER" id="PTHR33870:SF27">
    <property type="entry name" value="OS05G0490400 PROTEIN"/>
    <property type="match status" value="1"/>
</dbReference>
<reference evidence="3 4" key="1">
    <citation type="submission" date="2016-09" db="EMBL/GenBank/DDBJ databases">
        <title>The draft genome of Dichanthelium oligosanthes: A C3 panicoid grass species.</title>
        <authorList>
            <person name="Studer A.J."/>
            <person name="Schnable J.C."/>
            <person name="Brutnell T.P."/>
        </authorList>
    </citation>
    <scope>NUCLEOTIDE SEQUENCE [LARGE SCALE GENOMIC DNA]</scope>
    <source>
        <strain evidence="4">cv. Kellogg 1175</strain>
        <tissue evidence="3">Leaf</tissue>
    </source>
</reference>
<feature type="transmembrane region" description="Helical" evidence="2">
    <location>
        <begin position="25"/>
        <end position="46"/>
    </location>
</feature>
<feature type="transmembrane region" description="Helical" evidence="2">
    <location>
        <begin position="52"/>
        <end position="79"/>
    </location>
</feature>
<accession>A0A1E5VY73</accession>
<keyword evidence="4" id="KW-1185">Reference proteome</keyword>
<protein>
    <submittedName>
        <fullName evidence="3">Uncharacterized protein</fullName>
    </submittedName>
</protein>
<keyword evidence="2" id="KW-0472">Membrane</keyword>